<dbReference type="EMBL" id="JBHUDO010000002">
    <property type="protein sequence ID" value="MFD1646229.1"/>
    <property type="molecule type" value="Genomic_DNA"/>
</dbReference>
<feature type="domain" description="HTH bat-type" evidence="3">
    <location>
        <begin position="162"/>
        <end position="212"/>
    </location>
</feature>
<dbReference type="Proteomes" id="UP001597034">
    <property type="component" value="Unassembled WGS sequence"/>
</dbReference>
<evidence type="ECO:0000259" key="3">
    <source>
        <dbReference type="Pfam" id="PF04967"/>
    </source>
</evidence>
<organism evidence="5 6">
    <name type="scientific">Haloarchaeobius litoreus</name>
    <dbReference type="NCBI Taxonomy" id="755306"/>
    <lineage>
        <taxon>Archaea</taxon>
        <taxon>Methanobacteriati</taxon>
        <taxon>Methanobacteriota</taxon>
        <taxon>Stenosarchaea group</taxon>
        <taxon>Halobacteria</taxon>
        <taxon>Halobacteriales</taxon>
        <taxon>Halorubellaceae</taxon>
        <taxon>Haloarchaeobius</taxon>
    </lineage>
</organism>
<dbReference type="Gene3D" id="1.10.10.10">
    <property type="entry name" value="Winged helix-like DNA-binding domain superfamily/Winged helix DNA-binding domain"/>
    <property type="match status" value="1"/>
</dbReference>
<accession>A0ABD6DLR5</accession>
<proteinExistence type="predicted"/>
<evidence type="ECO:0000256" key="2">
    <source>
        <dbReference type="ARBA" id="ARBA00023163"/>
    </source>
</evidence>
<name>A0ABD6DLR5_9EURY</name>
<reference evidence="5 6" key="1">
    <citation type="journal article" date="2019" name="Int. J. Syst. Evol. Microbiol.">
        <title>The Global Catalogue of Microorganisms (GCM) 10K type strain sequencing project: providing services to taxonomists for standard genome sequencing and annotation.</title>
        <authorList>
            <consortium name="The Broad Institute Genomics Platform"/>
            <consortium name="The Broad Institute Genome Sequencing Center for Infectious Disease"/>
            <person name="Wu L."/>
            <person name="Ma J."/>
        </authorList>
    </citation>
    <scope>NUCLEOTIDE SEQUENCE [LARGE SCALE GENOMIC DNA]</scope>
    <source>
        <strain evidence="5 6">CGMCC 1.10390</strain>
    </source>
</reference>
<dbReference type="InterPro" id="IPR007050">
    <property type="entry name" value="HTH_bacterioopsin"/>
</dbReference>
<keyword evidence="2" id="KW-0804">Transcription</keyword>
<evidence type="ECO:0000313" key="6">
    <source>
        <dbReference type="Proteomes" id="UP001597034"/>
    </source>
</evidence>
<sequence>MKSVGLRIEPEDGSFPGVDSSLAALPDVRRDGLSVLDRLGDGTYAMLYRVVGGDGDQLRGVLADHEEVLEFDVVDAGDRRHYVFVNVLARESVDALLDVVEAHRLLLDPPFHVTPDGLRVTVSGDPESLREAFADVDALDVSIEVEWTGGFRPEEPAALTRLTDRQREALRVAHRLGFYETPREASYEEIGAELDCAPSTANELLRRAEACVVDALLDG</sequence>
<dbReference type="SUPFAM" id="SSF88659">
    <property type="entry name" value="Sigma3 and sigma4 domains of RNA polymerase sigma factors"/>
    <property type="match status" value="1"/>
</dbReference>
<keyword evidence="1" id="KW-0805">Transcription regulation</keyword>
<dbReference type="InterPro" id="IPR056493">
    <property type="entry name" value="HVO_0513_N"/>
</dbReference>
<keyword evidence="6" id="KW-1185">Reference proteome</keyword>
<gene>
    <name evidence="5" type="ORF">ACFSBL_11095</name>
</gene>
<dbReference type="InterPro" id="IPR036388">
    <property type="entry name" value="WH-like_DNA-bd_sf"/>
</dbReference>
<evidence type="ECO:0000313" key="5">
    <source>
        <dbReference type="EMBL" id="MFD1646229.1"/>
    </source>
</evidence>
<dbReference type="InterPro" id="IPR013324">
    <property type="entry name" value="RNA_pol_sigma_r3/r4-like"/>
</dbReference>
<dbReference type="RefSeq" id="WP_256398248.1">
    <property type="nucleotide sequence ID" value="NZ_JANHJR010000001.1"/>
</dbReference>
<feature type="domain" description="HVO-0513-like N-terminal" evidence="4">
    <location>
        <begin position="18"/>
        <end position="149"/>
    </location>
</feature>
<dbReference type="Pfam" id="PF24278">
    <property type="entry name" value="HVO_0513_N"/>
    <property type="match status" value="1"/>
</dbReference>
<dbReference type="AlphaFoldDB" id="A0ABD6DLR5"/>
<dbReference type="Pfam" id="PF04967">
    <property type="entry name" value="HTH_10"/>
    <property type="match status" value="1"/>
</dbReference>
<evidence type="ECO:0000259" key="4">
    <source>
        <dbReference type="Pfam" id="PF24278"/>
    </source>
</evidence>
<comment type="caution">
    <text evidence="5">The sequence shown here is derived from an EMBL/GenBank/DDBJ whole genome shotgun (WGS) entry which is preliminary data.</text>
</comment>
<evidence type="ECO:0000256" key="1">
    <source>
        <dbReference type="ARBA" id="ARBA00023015"/>
    </source>
</evidence>
<dbReference type="PANTHER" id="PTHR34236:SF1">
    <property type="entry name" value="DIMETHYL SULFOXIDE REDUCTASE TRANSCRIPTIONAL ACTIVATOR"/>
    <property type="match status" value="1"/>
</dbReference>
<dbReference type="PANTHER" id="PTHR34236">
    <property type="entry name" value="DIMETHYL SULFOXIDE REDUCTASE TRANSCRIPTIONAL ACTIVATOR"/>
    <property type="match status" value="1"/>
</dbReference>
<protein>
    <submittedName>
        <fullName evidence="5">Helix-turn-helix domain-containing protein</fullName>
    </submittedName>
</protein>